<reference evidence="1" key="1">
    <citation type="submission" date="2016-10" db="EMBL/GenBank/DDBJ databases">
        <title>Sequence of Gallionella enrichment culture.</title>
        <authorList>
            <person name="Poehlein A."/>
            <person name="Muehling M."/>
            <person name="Daniel R."/>
        </authorList>
    </citation>
    <scope>NUCLEOTIDE SEQUENCE</scope>
</reference>
<organism evidence="1">
    <name type="scientific">mine drainage metagenome</name>
    <dbReference type="NCBI Taxonomy" id="410659"/>
    <lineage>
        <taxon>unclassified sequences</taxon>
        <taxon>metagenomes</taxon>
        <taxon>ecological metagenomes</taxon>
    </lineage>
</organism>
<accession>A0A1J5S2U5</accession>
<sequence>MTEYRFYAAILRFVAGKTGRDDARVAAMMDSLNTVAAEVEARGGFQVAPDRLELTARALAGVAAFLQKRILPEVVAEANSAGEAQVRWAIDTAMEGVNRLLSQAAQAAQGGTAGEAVRIALPPPPAPHDK</sequence>
<dbReference type="EMBL" id="MLJW01000075">
    <property type="protein sequence ID" value="OIR02394.1"/>
    <property type="molecule type" value="Genomic_DNA"/>
</dbReference>
<gene>
    <name evidence="1" type="ORF">GALL_155520</name>
</gene>
<dbReference type="AlphaFoldDB" id="A0A1J5S2U5"/>
<evidence type="ECO:0000313" key="1">
    <source>
        <dbReference type="EMBL" id="OIR02394.1"/>
    </source>
</evidence>
<comment type="caution">
    <text evidence="1">The sequence shown here is derived from an EMBL/GenBank/DDBJ whole genome shotgun (WGS) entry which is preliminary data.</text>
</comment>
<protein>
    <submittedName>
        <fullName evidence="1">Uncharacterized protein</fullName>
    </submittedName>
</protein>
<name>A0A1J5S2U5_9ZZZZ</name>
<proteinExistence type="predicted"/>